<keyword evidence="3 10" id="KW-1003">Cell membrane</keyword>
<organism evidence="12 13">
    <name type="scientific">Serpentinimonas maccroryi</name>
    <dbReference type="NCBI Taxonomy" id="1458426"/>
    <lineage>
        <taxon>Bacteria</taxon>
        <taxon>Pseudomonadati</taxon>
        <taxon>Pseudomonadota</taxon>
        <taxon>Betaproteobacteria</taxon>
        <taxon>Burkholderiales</taxon>
        <taxon>Comamonadaceae</taxon>
        <taxon>Serpentinimonas</taxon>
    </lineage>
</organism>
<evidence type="ECO:0000256" key="4">
    <source>
        <dbReference type="ARBA" id="ARBA00022519"/>
    </source>
</evidence>
<dbReference type="NCBIfam" id="TIGR02796">
    <property type="entry name" value="tolQ"/>
    <property type="match status" value="1"/>
</dbReference>
<dbReference type="Proteomes" id="UP000066014">
    <property type="component" value="Chromosome"/>
</dbReference>
<protein>
    <recommendedName>
        <fullName evidence="10">Tol-Pal system protein TolQ</fullName>
    </recommendedName>
</protein>
<evidence type="ECO:0000256" key="8">
    <source>
        <dbReference type="ARBA" id="ARBA00023136"/>
    </source>
</evidence>
<dbReference type="STRING" id="1458426.SMCB_1473"/>
<keyword evidence="8 10" id="KW-0472">Membrane</keyword>
<evidence type="ECO:0000313" key="13">
    <source>
        <dbReference type="Proteomes" id="UP000066014"/>
    </source>
</evidence>
<dbReference type="Pfam" id="PF01618">
    <property type="entry name" value="MotA_ExbB"/>
    <property type="match status" value="1"/>
</dbReference>
<keyword evidence="7 10" id="KW-1133">Transmembrane helix</keyword>
<accession>A0A060NMD2</accession>
<feature type="transmembrane region" description="Helical" evidence="10">
    <location>
        <begin position="167"/>
        <end position="193"/>
    </location>
</feature>
<reference evidence="12 13" key="1">
    <citation type="journal article" date="2014" name="Nat. Commun.">
        <title>Physiological and genomic features of highly alkaliphilic hydrogen-utilizing Betaproteobacteria from a continental serpentinizing site.</title>
        <authorList>
            <person name="Suzuki S."/>
            <person name="Kuenen J.G."/>
            <person name="Schipper K."/>
            <person name="van der Velde S."/>
            <person name="Ishii S."/>
            <person name="Wu A."/>
            <person name="Sorokin D.Y."/>
            <person name="Tenney A."/>
            <person name="Meng X.Y."/>
            <person name="Morrill P.L."/>
            <person name="Kamagata Y."/>
            <person name="Muyzer G."/>
            <person name="Nealson K.H."/>
        </authorList>
    </citation>
    <scope>NUCLEOTIDE SEQUENCE [LARGE SCALE GENOMIC DNA]</scope>
    <source>
        <strain evidence="12 13">B1</strain>
    </source>
</reference>
<dbReference type="PANTHER" id="PTHR30625">
    <property type="entry name" value="PROTEIN TOLQ"/>
    <property type="match status" value="1"/>
</dbReference>
<sequence length="240" mass="26098">MKPDFSVIQLMLEATWVVQAVVLLLILASILSWAAIFRKGLLLRRVQRQSDEFERDFWSGGQLNELYQAALQRAADASPTERIFASGMREFHKLRDRRVSQPDALLDGARRAMRASLQREVDALEANMSFLGSVGSVAPYVGLFGTVWGIMHAFTGIGAMAQVTLAVVAPGIAEALVATAISLFAAIPAVVAYNRFAHDIDRAANRMESFIDEFSNILQRNVAAQGQPGASVPVAPAVGR</sequence>
<comment type="subcellular location">
    <subcellularLocation>
        <location evidence="10">Cell inner membrane</location>
        <topology evidence="10">Multi-pass membrane protein</topology>
    </subcellularLocation>
    <subcellularLocation>
        <location evidence="1">Cell membrane</location>
        <topology evidence="1">Multi-pass membrane protein</topology>
    </subcellularLocation>
</comment>
<proteinExistence type="inferred from homology"/>
<evidence type="ECO:0000256" key="3">
    <source>
        <dbReference type="ARBA" id="ARBA00022475"/>
    </source>
</evidence>
<keyword evidence="5 10" id="KW-0132">Cell division</keyword>
<keyword evidence="13" id="KW-1185">Reference proteome</keyword>
<evidence type="ECO:0000256" key="2">
    <source>
        <dbReference type="ARBA" id="ARBA00010442"/>
    </source>
</evidence>
<evidence type="ECO:0000313" key="12">
    <source>
        <dbReference type="EMBL" id="BAO83701.1"/>
    </source>
</evidence>
<dbReference type="OrthoDB" id="9805133at2"/>
<evidence type="ECO:0000256" key="10">
    <source>
        <dbReference type="HAMAP-Rule" id="MF_02202"/>
    </source>
</evidence>
<gene>
    <name evidence="10" type="primary">tolQ</name>
    <name evidence="12" type="ORF">SMCB_1473</name>
</gene>
<keyword evidence="6 10" id="KW-0812">Transmembrane</keyword>
<dbReference type="GO" id="GO:0005886">
    <property type="term" value="C:plasma membrane"/>
    <property type="evidence" value="ECO:0007669"/>
    <property type="project" value="UniProtKB-SubCell"/>
</dbReference>
<feature type="transmembrane region" description="Helical" evidence="10">
    <location>
        <begin position="16"/>
        <end position="37"/>
    </location>
</feature>
<dbReference type="InterPro" id="IPR014163">
    <property type="entry name" value="Tol-Pal_TolQ"/>
</dbReference>
<dbReference type="KEGG" id="cbab:SMCB_1473"/>
<evidence type="ECO:0000256" key="9">
    <source>
        <dbReference type="ARBA" id="ARBA00023306"/>
    </source>
</evidence>
<dbReference type="HAMAP" id="MF_02202">
    <property type="entry name" value="TolQ"/>
    <property type="match status" value="1"/>
</dbReference>
<dbReference type="GO" id="GO:0043213">
    <property type="term" value="P:bacteriocin transport"/>
    <property type="evidence" value="ECO:0007669"/>
    <property type="project" value="InterPro"/>
</dbReference>
<dbReference type="EMBL" id="AP014569">
    <property type="protein sequence ID" value="BAO83701.1"/>
    <property type="molecule type" value="Genomic_DNA"/>
</dbReference>
<evidence type="ECO:0000256" key="6">
    <source>
        <dbReference type="ARBA" id="ARBA00022692"/>
    </source>
</evidence>
<comment type="similarity">
    <text evidence="2 10">Belongs to the ExbB/TolQ family.</text>
</comment>
<dbReference type="AlphaFoldDB" id="A0A060NMD2"/>
<dbReference type="GO" id="GO:0017038">
    <property type="term" value="P:protein import"/>
    <property type="evidence" value="ECO:0007669"/>
    <property type="project" value="TreeGrafter"/>
</dbReference>
<dbReference type="GO" id="GO:0051301">
    <property type="term" value="P:cell division"/>
    <property type="evidence" value="ECO:0007669"/>
    <property type="project" value="UniProtKB-UniRule"/>
</dbReference>
<evidence type="ECO:0000256" key="7">
    <source>
        <dbReference type="ARBA" id="ARBA00022989"/>
    </source>
</evidence>
<evidence type="ECO:0000256" key="5">
    <source>
        <dbReference type="ARBA" id="ARBA00022618"/>
    </source>
</evidence>
<feature type="transmembrane region" description="Helical" evidence="10">
    <location>
        <begin position="137"/>
        <end position="161"/>
    </location>
</feature>
<comment type="subunit">
    <text evidence="10">The Tol-Pal system is composed of five core proteins: the inner membrane proteins TolA, TolQ and TolR, the periplasmic protein TolB and the outer membrane protein Pal. They form a network linking the inner and outer membranes and the peptidoglycan layer.</text>
</comment>
<feature type="domain" description="MotA/TolQ/ExbB proton channel" evidence="11">
    <location>
        <begin position="78"/>
        <end position="208"/>
    </location>
</feature>
<evidence type="ECO:0000259" key="11">
    <source>
        <dbReference type="Pfam" id="PF01618"/>
    </source>
</evidence>
<dbReference type="InterPro" id="IPR050790">
    <property type="entry name" value="ExbB/TolQ_transport"/>
</dbReference>
<dbReference type="InterPro" id="IPR002898">
    <property type="entry name" value="MotA_ExbB_proton_chnl"/>
</dbReference>
<evidence type="ECO:0000256" key="1">
    <source>
        <dbReference type="ARBA" id="ARBA00004651"/>
    </source>
</evidence>
<comment type="function">
    <text evidence="10">Part of the Tol-Pal system, which plays a role in outer membrane invagination during cell division and is important for maintaining outer membrane integrity.</text>
</comment>
<dbReference type="HOGENOM" id="CLU_053325_2_2_4"/>
<keyword evidence="9 10" id="KW-0131">Cell cycle</keyword>
<name>A0A060NMD2_9BURK</name>
<keyword evidence="4 10" id="KW-0997">Cell inner membrane</keyword>
<dbReference type="RefSeq" id="WP_045535961.1">
    <property type="nucleotide sequence ID" value="NZ_AP014569.1"/>
</dbReference>
<dbReference type="PANTHER" id="PTHR30625:SF3">
    <property type="entry name" value="TOL-PAL SYSTEM PROTEIN TOLQ"/>
    <property type="match status" value="1"/>
</dbReference>